<proteinExistence type="predicted"/>
<evidence type="ECO:0000313" key="1">
    <source>
        <dbReference type="EMBL" id="GFO22992.1"/>
    </source>
</evidence>
<organism evidence="1 2">
    <name type="scientific">Plakobranchus ocellatus</name>
    <dbReference type="NCBI Taxonomy" id="259542"/>
    <lineage>
        <taxon>Eukaryota</taxon>
        <taxon>Metazoa</taxon>
        <taxon>Spiralia</taxon>
        <taxon>Lophotrochozoa</taxon>
        <taxon>Mollusca</taxon>
        <taxon>Gastropoda</taxon>
        <taxon>Heterobranchia</taxon>
        <taxon>Euthyneura</taxon>
        <taxon>Panpulmonata</taxon>
        <taxon>Sacoglossa</taxon>
        <taxon>Placobranchoidea</taxon>
        <taxon>Plakobranchidae</taxon>
        <taxon>Plakobranchus</taxon>
    </lineage>
</organism>
<name>A0AAV4BUH7_9GAST</name>
<dbReference type="EMBL" id="BLXT01005492">
    <property type="protein sequence ID" value="GFO22992.1"/>
    <property type="molecule type" value="Genomic_DNA"/>
</dbReference>
<keyword evidence="2" id="KW-1185">Reference proteome</keyword>
<evidence type="ECO:0000313" key="2">
    <source>
        <dbReference type="Proteomes" id="UP000735302"/>
    </source>
</evidence>
<gene>
    <name evidence="1" type="ORF">PoB_004949700</name>
</gene>
<comment type="caution">
    <text evidence="1">The sequence shown here is derived from an EMBL/GenBank/DDBJ whole genome shotgun (WGS) entry which is preliminary data.</text>
</comment>
<dbReference type="AlphaFoldDB" id="A0AAV4BUH7"/>
<protein>
    <submittedName>
        <fullName evidence="1">Uncharacterized protein</fullName>
    </submittedName>
</protein>
<reference evidence="1 2" key="1">
    <citation type="journal article" date="2021" name="Elife">
        <title>Chloroplast acquisition without the gene transfer in kleptoplastic sea slugs, Plakobranchus ocellatus.</title>
        <authorList>
            <person name="Maeda T."/>
            <person name="Takahashi S."/>
            <person name="Yoshida T."/>
            <person name="Shimamura S."/>
            <person name="Takaki Y."/>
            <person name="Nagai Y."/>
            <person name="Toyoda A."/>
            <person name="Suzuki Y."/>
            <person name="Arimoto A."/>
            <person name="Ishii H."/>
            <person name="Satoh N."/>
            <person name="Nishiyama T."/>
            <person name="Hasebe M."/>
            <person name="Maruyama T."/>
            <person name="Minagawa J."/>
            <person name="Obokata J."/>
            <person name="Shigenobu S."/>
        </authorList>
    </citation>
    <scope>NUCLEOTIDE SEQUENCE [LARGE SCALE GENOMIC DNA]</scope>
</reference>
<sequence length="117" mass="12794">MAHNSLDILGFIRDVARSLILFNKSTTGNATGRLPSKVNKEPEGVRLDQPGHYLTSGPTLKRCILCVHNSVISGFQALRQAGPLMKVLEPVTEESLRMSGRLTSHCATDGPQTQWHS</sequence>
<dbReference type="Proteomes" id="UP000735302">
    <property type="component" value="Unassembled WGS sequence"/>
</dbReference>
<accession>A0AAV4BUH7</accession>